<evidence type="ECO:0000256" key="2">
    <source>
        <dbReference type="ARBA" id="ARBA00023239"/>
    </source>
</evidence>
<dbReference type="GO" id="GO:0046872">
    <property type="term" value="F:metal ion binding"/>
    <property type="evidence" value="ECO:0007669"/>
    <property type="project" value="UniProtKB-KW"/>
</dbReference>
<feature type="domain" description="Class II aldolase/adducin N-terminal" evidence="3">
    <location>
        <begin position="8"/>
        <end position="185"/>
    </location>
</feature>
<dbReference type="Pfam" id="PF00596">
    <property type="entry name" value="Aldolase_II"/>
    <property type="match status" value="1"/>
</dbReference>
<dbReference type="InterPro" id="IPR050197">
    <property type="entry name" value="Aldolase_class_II_sugar_metab"/>
</dbReference>
<dbReference type="SMART" id="SM01007">
    <property type="entry name" value="Aldolase_II"/>
    <property type="match status" value="1"/>
</dbReference>
<dbReference type="AlphaFoldDB" id="A7I1J4"/>
<dbReference type="OrthoDB" id="5344510at2"/>
<accession>A7I1J4</accession>
<dbReference type="KEGG" id="cha:CHAB381_0819"/>
<dbReference type="NCBIfam" id="NF004492">
    <property type="entry name" value="PRK05834.1"/>
    <property type="match status" value="1"/>
</dbReference>
<dbReference type="InterPro" id="IPR036409">
    <property type="entry name" value="Aldolase_II/adducin_N_sf"/>
</dbReference>
<sequence length="189" mass="22228">MNIDYYAEKMQKISLSMFRKSFFGIFHGSISAKISDNQFLINKKNAIFDNFSKDDMVLLYTKKDYRWNDASIDSDIHLNIYKTIKEAKCVCYAMPPQTVAYTLKHDFVIPKDYFGFAEFGKVEIYDIKKFDDWYERAPSEISHYMFEENTDVMVIKGYGIYAYARNLGELAKKIAIIENSCYILNLENF</sequence>
<evidence type="ECO:0000313" key="4">
    <source>
        <dbReference type="EMBL" id="ABS51993.1"/>
    </source>
</evidence>
<keyword evidence="1" id="KW-0479">Metal-binding</keyword>
<dbReference type="Gene3D" id="3.40.225.10">
    <property type="entry name" value="Class II aldolase/adducin N-terminal domain"/>
    <property type="match status" value="1"/>
</dbReference>
<dbReference type="HOGENOM" id="CLU_006033_7_0_7"/>
<gene>
    <name evidence="4" type="ordered locus">CHAB381_0819</name>
</gene>
<dbReference type="RefSeq" id="WP_012108674.1">
    <property type="nucleotide sequence ID" value="NC_009714.1"/>
</dbReference>
<dbReference type="GO" id="GO:0005829">
    <property type="term" value="C:cytosol"/>
    <property type="evidence" value="ECO:0007669"/>
    <property type="project" value="TreeGrafter"/>
</dbReference>
<keyword evidence="5" id="KW-1185">Reference proteome</keyword>
<name>A7I1J4_CAMHC</name>
<dbReference type="GO" id="GO:0019323">
    <property type="term" value="P:pentose catabolic process"/>
    <property type="evidence" value="ECO:0007669"/>
    <property type="project" value="TreeGrafter"/>
</dbReference>
<dbReference type="Proteomes" id="UP000002407">
    <property type="component" value="Chromosome"/>
</dbReference>
<protein>
    <submittedName>
        <fullName evidence="4">L-fuculose-1-phosphate aldolase</fullName>
    </submittedName>
</protein>
<dbReference type="EMBL" id="CP000776">
    <property type="protein sequence ID" value="ABS51993.1"/>
    <property type="molecule type" value="Genomic_DNA"/>
</dbReference>
<evidence type="ECO:0000259" key="3">
    <source>
        <dbReference type="SMART" id="SM01007"/>
    </source>
</evidence>
<keyword evidence="2" id="KW-0456">Lyase</keyword>
<dbReference type="InterPro" id="IPR001303">
    <property type="entry name" value="Aldolase_II/adducin_N"/>
</dbReference>
<reference evidence="5" key="1">
    <citation type="submission" date="2007-07" db="EMBL/GenBank/DDBJ databases">
        <title>Complete genome sequence of Campylobacter hominis ATCC BAA-381, a commensal isolated from the human gastrointestinal tract.</title>
        <authorList>
            <person name="Fouts D.E."/>
            <person name="Mongodin E.F."/>
            <person name="Puiu D."/>
            <person name="Sebastian Y."/>
            <person name="Miller W.G."/>
            <person name="Mandrell R.E."/>
            <person name="Nelson K.E."/>
        </authorList>
    </citation>
    <scope>NUCLEOTIDE SEQUENCE [LARGE SCALE GENOMIC DNA]</scope>
    <source>
        <strain evidence="5">ATCC BAA-381 / LMG 19568 / NCTC 13146 / CH001A</strain>
    </source>
</reference>
<proteinExistence type="predicted"/>
<dbReference type="PANTHER" id="PTHR22789:SF0">
    <property type="entry name" value="3-OXO-TETRONATE 4-PHOSPHATE DECARBOXYLASE-RELATED"/>
    <property type="match status" value="1"/>
</dbReference>
<dbReference type="SUPFAM" id="SSF53639">
    <property type="entry name" value="AraD/HMP-PK domain-like"/>
    <property type="match status" value="1"/>
</dbReference>
<dbReference type="STRING" id="360107.CHAB381_0819"/>
<dbReference type="eggNOG" id="COG0235">
    <property type="taxonomic scope" value="Bacteria"/>
</dbReference>
<organism evidence="4 5">
    <name type="scientific">Campylobacter hominis (strain ATCC BAA-381 / DSM 21671 / CCUG 45161 / LMG 19568 / NCTC 13146 / CH001A)</name>
    <dbReference type="NCBI Taxonomy" id="360107"/>
    <lineage>
        <taxon>Bacteria</taxon>
        <taxon>Pseudomonadati</taxon>
        <taxon>Campylobacterota</taxon>
        <taxon>Epsilonproteobacteria</taxon>
        <taxon>Campylobacterales</taxon>
        <taxon>Campylobacteraceae</taxon>
        <taxon>Campylobacter</taxon>
    </lineage>
</organism>
<evidence type="ECO:0000313" key="5">
    <source>
        <dbReference type="Proteomes" id="UP000002407"/>
    </source>
</evidence>
<evidence type="ECO:0000256" key="1">
    <source>
        <dbReference type="ARBA" id="ARBA00022723"/>
    </source>
</evidence>
<dbReference type="GO" id="GO:0016832">
    <property type="term" value="F:aldehyde-lyase activity"/>
    <property type="evidence" value="ECO:0007669"/>
    <property type="project" value="TreeGrafter"/>
</dbReference>
<dbReference type="PANTHER" id="PTHR22789">
    <property type="entry name" value="FUCULOSE PHOSPHATE ALDOLASE"/>
    <property type="match status" value="1"/>
</dbReference>